<gene>
    <name evidence="5" type="ORF">SM757_34740</name>
</gene>
<accession>A0ABU5IS92</accession>
<dbReference type="RefSeq" id="WP_066335019.1">
    <property type="nucleotide sequence ID" value="NZ_JAXOJX010000160.1"/>
</dbReference>
<dbReference type="PROSITE" id="PS50995">
    <property type="entry name" value="HTH_MARR_2"/>
    <property type="match status" value="1"/>
</dbReference>
<evidence type="ECO:0000313" key="6">
    <source>
        <dbReference type="Proteomes" id="UP001293718"/>
    </source>
</evidence>
<dbReference type="InterPro" id="IPR036388">
    <property type="entry name" value="WH-like_DNA-bd_sf"/>
</dbReference>
<dbReference type="EMBL" id="JAXOJX010000160">
    <property type="protein sequence ID" value="MDZ5461746.1"/>
    <property type="molecule type" value="Genomic_DNA"/>
</dbReference>
<evidence type="ECO:0000313" key="5">
    <source>
        <dbReference type="EMBL" id="MDZ5461746.1"/>
    </source>
</evidence>
<dbReference type="PANTHER" id="PTHR42756:SF1">
    <property type="entry name" value="TRANSCRIPTIONAL REPRESSOR OF EMRAB OPERON"/>
    <property type="match status" value="1"/>
</dbReference>
<dbReference type="Proteomes" id="UP001293718">
    <property type="component" value="Unassembled WGS sequence"/>
</dbReference>
<dbReference type="InterPro" id="IPR000835">
    <property type="entry name" value="HTH_MarR-typ"/>
</dbReference>
<sequence length="153" mass="17466">MLRHWHEAVPNDRMAHLLKDTMRAFDRSLRARLARHGVQMGHWVYLRILWERDGLTKRELSMEAGVAEPTTFIALRAMESLGYVRLEQRADNRKNVYVHLTDEGRQLKGVLVPLAEEVNAIALQGVPEAEAAAARRTLLTMLDNLSRDEAQGD</sequence>
<keyword evidence="1" id="KW-0805">Transcription regulation</keyword>
<protein>
    <submittedName>
        <fullName evidence="5">MarR family transcriptional regulator</fullName>
    </submittedName>
</protein>
<keyword evidence="2" id="KW-0238">DNA-binding</keyword>
<keyword evidence="6" id="KW-1185">Reference proteome</keyword>
<evidence type="ECO:0000256" key="2">
    <source>
        <dbReference type="ARBA" id="ARBA00023125"/>
    </source>
</evidence>
<evidence type="ECO:0000256" key="1">
    <source>
        <dbReference type="ARBA" id="ARBA00023015"/>
    </source>
</evidence>
<evidence type="ECO:0000256" key="3">
    <source>
        <dbReference type="ARBA" id="ARBA00023163"/>
    </source>
</evidence>
<comment type="caution">
    <text evidence="5">The sequence shown here is derived from an EMBL/GenBank/DDBJ whole genome shotgun (WGS) entry which is preliminary data.</text>
</comment>
<dbReference type="Gene3D" id="1.10.10.10">
    <property type="entry name" value="Winged helix-like DNA-binding domain superfamily/Winged helix DNA-binding domain"/>
    <property type="match status" value="1"/>
</dbReference>
<keyword evidence="3" id="KW-0804">Transcription</keyword>
<dbReference type="PANTHER" id="PTHR42756">
    <property type="entry name" value="TRANSCRIPTIONAL REGULATOR, MARR"/>
    <property type="match status" value="1"/>
</dbReference>
<evidence type="ECO:0000259" key="4">
    <source>
        <dbReference type="PROSITE" id="PS50995"/>
    </source>
</evidence>
<dbReference type="SUPFAM" id="SSF46785">
    <property type="entry name" value="Winged helix' DNA-binding domain"/>
    <property type="match status" value="1"/>
</dbReference>
<feature type="domain" description="HTH marR-type" evidence="4">
    <location>
        <begin position="11"/>
        <end position="147"/>
    </location>
</feature>
<name>A0ABU5IS92_9BURK</name>
<dbReference type="InterPro" id="IPR036390">
    <property type="entry name" value="WH_DNA-bd_sf"/>
</dbReference>
<organism evidence="5 6">
    <name type="scientific">Azohydromonas lata</name>
    <dbReference type="NCBI Taxonomy" id="45677"/>
    <lineage>
        <taxon>Bacteria</taxon>
        <taxon>Pseudomonadati</taxon>
        <taxon>Pseudomonadota</taxon>
        <taxon>Betaproteobacteria</taxon>
        <taxon>Burkholderiales</taxon>
        <taxon>Sphaerotilaceae</taxon>
        <taxon>Azohydromonas</taxon>
    </lineage>
</organism>
<dbReference type="SMART" id="SM00347">
    <property type="entry name" value="HTH_MARR"/>
    <property type="match status" value="1"/>
</dbReference>
<reference evidence="5 6" key="1">
    <citation type="submission" date="2023-11" db="EMBL/GenBank/DDBJ databases">
        <title>Draft genome of Azohydromonas lata strain H1 (DSM1123), a polyhydroxyalkanoate producer.</title>
        <authorList>
            <person name="Traversa D."/>
            <person name="D'Addabbo P."/>
            <person name="Pazzani C."/>
            <person name="Manzari C."/>
            <person name="Chiara M."/>
            <person name="Scrascia M."/>
        </authorList>
    </citation>
    <scope>NUCLEOTIDE SEQUENCE [LARGE SCALE GENOMIC DNA]</scope>
    <source>
        <strain evidence="5 6">H1</strain>
    </source>
</reference>
<dbReference type="Pfam" id="PF01047">
    <property type="entry name" value="MarR"/>
    <property type="match status" value="1"/>
</dbReference>
<proteinExistence type="predicted"/>